<evidence type="ECO:0000313" key="10">
    <source>
        <dbReference type="Proteomes" id="UP000006443"/>
    </source>
</evidence>
<feature type="domain" description="YetF C-terminal" evidence="8">
    <location>
        <begin position="78"/>
        <end position="206"/>
    </location>
</feature>
<evidence type="ECO:0000256" key="3">
    <source>
        <dbReference type="ARBA" id="ARBA00022475"/>
    </source>
</evidence>
<organism evidence="9 10">
    <name type="scientific">Dethiobacter alkaliphilus AHT 1</name>
    <dbReference type="NCBI Taxonomy" id="555088"/>
    <lineage>
        <taxon>Bacteria</taxon>
        <taxon>Bacillati</taxon>
        <taxon>Bacillota</taxon>
        <taxon>Dethiobacteria</taxon>
        <taxon>Dethiobacterales</taxon>
        <taxon>Dethiobacteraceae</taxon>
        <taxon>Dethiobacter</taxon>
    </lineage>
</organism>
<evidence type="ECO:0000256" key="1">
    <source>
        <dbReference type="ARBA" id="ARBA00004651"/>
    </source>
</evidence>
<evidence type="ECO:0000256" key="4">
    <source>
        <dbReference type="ARBA" id="ARBA00022692"/>
    </source>
</evidence>
<keyword evidence="3" id="KW-1003">Cell membrane</keyword>
<evidence type="ECO:0000313" key="9">
    <source>
        <dbReference type="EMBL" id="EEG78787.1"/>
    </source>
</evidence>
<comment type="subcellular location">
    <subcellularLocation>
        <location evidence="1">Cell membrane</location>
        <topology evidence="1">Multi-pass membrane protein</topology>
    </subcellularLocation>
</comment>
<proteinExistence type="inferred from homology"/>
<evidence type="ECO:0000256" key="5">
    <source>
        <dbReference type="ARBA" id="ARBA00022989"/>
    </source>
</evidence>
<dbReference type="GO" id="GO:0005886">
    <property type="term" value="C:plasma membrane"/>
    <property type="evidence" value="ECO:0007669"/>
    <property type="project" value="UniProtKB-SubCell"/>
</dbReference>
<dbReference type="RefSeq" id="WP_008513760.1">
    <property type="nucleotide sequence ID" value="NZ_ACJM01000001.1"/>
</dbReference>
<evidence type="ECO:0000256" key="7">
    <source>
        <dbReference type="SAM" id="Phobius"/>
    </source>
</evidence>
<dbReference type="EMBL" id="ACJM01000001">
    <property type="protein sequence ID" value="EEG78787.1"/>
    <property type="molecule type" value="Genomic_DNA"/>
</dbReference>
<comment type="similarity">
    <text evidence="2">Belongs to the UPF0702 family.</text>
</comment>
<reference evidence="9 10" key="1">
    <citation type="submission" date="2009-02" db="EMBL/GenBank/DDBJ databases">
        <title>Sequencing of the draft genome and assembly of Dethiobacter alkaliphilus AHT 1.</title>
        <authorList>
            <consortium name="US DOE Joint Genome Institute (JGI-PGF)"/>
            <person name="Lucas S."/>
            <person name="Copeland A."/>
            <person name="Lapidus A."/>
            <person name="Glavina del Rio T."/>
            <person name="Dalin E."/>
            <person name="Tice H."/>
            <person name="Bruce D."/>
            <person name="Goodwin L."/>
            <person name="Pitluck S."/>
            <person name="Larimer F."/>
            <person name="Land M.L."/>
            <person name="Hauser L."/>
            <person name="Muyzer G."/>
        </authorList>
    </citation>
    <scope>NUCLEOTIDE SEQUENCE [LARGE SCALE GENOMIC DNA]</scope>
    <source>
        <strain evidence="9 10">AHT 1</strain>
    </source>
</reference>
<dbReference type="InterPro" id="IPR007353">
    <property type="entry name" value="DUF421"/>
</dbReference>
<gene>
    <name evidence="9" type="ORF">DealDRAFT_0061</name>
</gene>
<keyword evidence="6 7" id="KW-0472">Membrane</keyword>
<keyword evidence="4 7" id="KW-0812">Transmembrane</keyword>
<keyword evidence="10" id="KW-1185">Reference proteome</keyword>
<dbReference type="STRING" id="555088.DealDRAFT_0061"/>
<evidence type="ECO:0000256" key="6">
    <source>
        <dbReference type="ARBA" id="ARBA00023136"/>
    </source>
</evidence>
<dbReference type="InterPro" id="IPR023090">
    <property type="entry name" value="UPF0702_alpha/beta_dom_sf"/>
</dbReference>
<accession>C0GC52</accession>
<comment type="caution">
    <text evidence="9">The sequence shown here is derived from an EMBL/GenBank/DDBJ whole genome shotgun (WGS) entry which is preliminary data.</text>
</comment>
<protein>
    <recommendedName>
        <fullName evidence="8">YetF C-terminal domain-containing protein</fullName>
    </recommendedName>
</protein>
<sequence length="245" mass="26964">MEVVNRAIIVYAWSLILLRLMGKGLTFQQKPYDFVVMMLIGSASAALIVNRDVPLINALAALGVLAIMHTVISLSTLNNLLKGFIGGRPDLAIRNGRIVKQNLIKNAINVEQLMAALRNQGYRRIHDIEFAILEPNGQLSVIPKSQVRPVTPKDLQISTVYEGIATPLVVEGQVLRQNLFGAGLDENWLKAELTKRGIRGTDAVLLLLLDTDGSLYIAEQPPLNPFKAFFVGEGKDKRQGNDPDM</sequence>
<dbReference type="Pfam" id="PF04239">
    <property type="entry name" value="DUF421"/>
    <property type="match status" value="1"/>
</dbReference>
<feature type="transmembrane region" description="Helical" evidence="7">
    <location>
        <begin position="56"/>
        <end position="81"/>
    </location>
</feature>
<evidence type="ECO:0000259" key="8">
    <source>
        <dbReference type="Pfam" id="PF04239"/>
    </source>
</evidence>
<dbReference type="Gene3D" id="3.30.240.20">
    <property type="entry name" value="bsu07140 like domains"/>
    <property type="match status" value="2"/>
</dbReference>
<dbReference type="PANTHER" id="PTHR34582:SF6">
    <property type="entry name" value="UPF0702 TRANSMEMBRANE PROTEIN YCAP"/>
    <property type="match status" value="1"/>
</dbReference>
<feature type="transmembrane region" description="Helical" evidence="7">
    <location>
        <begin position="6"/>
        <end position="22"/>
    </location>
</feature>
<keyword evidence="5 7" id="KW-1133">Transmembrane helix</keyword>
<evidence type="ECO:0000256" key="2">
    <source>
        <dbReference type="ARBA" id="ARBA00006448"/>
    </source>
</evidence>
<name>C0GC52_DETAL</name>
<feature type="transmembrane region" description="Helical" evidence="7">
    <location>
        <begin position="34"/>
        <end position="50"/>
    </location>
</feature>
<dbReference type="AlphaFoldDB" id="C0GC52"/>
<dbReference type="OrthoDB" id="9778331at2"/>
<dbReference type="PANTHER" id="PTHR34582">
    <property type="entry name" value="UPF0702 TRANSMEMBRANE PROTEIN YCAP"/>
    <property type="match status" value="1"/>
</dbReference>
<dbReference type="Proteomes" id="UP000006443">
    <property type="component" value="Unassembled WGS sequence"/>
</dbReference>
<dbReference type="eggNOG" id="COG2323">
    <property type="taxonomic scope" value="Bacteria"/>
</dbReference>